<keyword evidence="4" id="KW-1185">Reference proteome</keyword>
<gene>
    <name evidence="3" type="ORF">MELLADRAFT_94889</name>
</gene>
<dbReference type="Gene3D" id="3.40.50.1820">
    <property type="entry name" value="alpha/beta hydrolase"/>
    <property type="match status" value="1"/>
</dbReference>
<keyword evidence="2" id="KW-0732">Signal</keyword>
<proteinExistence type="predicted"/>
<dbReference type="GeneID" id="18937051"/>
<dbReference type="PANTHER" id="PTHR37574">
    <property type="entry name" value="LIPASE B"/>
    <property type="match status" value="1"/>
</dbReference>
<feature type="compositionally biased region" description="Low complexity" evidence="1">
    <location>
        <begin position="40"/>
        <end position="54"/>
    </location>
</feature>
<dbReference type="InterPro" id="IPR053228">
    <property type="entry name" value="Stereospecific_Lipase"/>
</dbReference>
<dbReference type="InterPro" id="IPR029058">
    <property type="entry name" value="AB_hydrolase_fold"/>
</dbReference>
<evidence type="ECO:0000313" key="4">
    <source>
        <dbReference type="Proteomes" id="UP000001072"/>
    </source>
</evidence>
<dbReference type="PANTHER" id="PTHR37574:SF1">
    <property type="entry name" value="LIPASE B"/>
    <property type="match status" value="1"/>
</dbReference>
<dbReference type="VEuPathDB" id="FungiDB:MELLADRAFT_94889"/>
<dbReference type="OrthoDB" id="4605274at2759"/>
<protein>
    <submittedName>
        <fullName evidence="3">Uncharacterized protein</fullName>
    </submittedName>
</protein>
<accession>F4S8A4</accession>
<name>F4S8A4_MELLP</name>
<dbReference type="EMBL" id="GL883164">
    <property type="protein sequence ID" value="EGF99060.1"/>
    <property type="molecule type" value="Genomic_DNA"/>
</dbReference>
<dbReference type="Proteomes" id="UP000001072">
    <property type="component" value="Unassembled WGS sequence"/>
</dbReference>
<evidence type="ECO:0000256" key="2">
    <source>
        <dbReference type="SAM" id="SignalP"/>
    </source>
</evidence>
<dbReference type="KEGG" id="mlr:MELLADRAFT_94889"/>
<evidence type="ECO:0000313" key="3">
    <source>
        <dbReference type="EMBL" id="EGF99060.1"/>
    </source>
</evidence>
<feature type="region of interest" description="Disordered" evidence="1">
    <location>
        <begin position="34"/>
        <end position="59"/>
    </location>
</feature>
<feature type="chain" id="PRO_5003322074" evidence="2">
    <location>
        <begin position="25"/>
        <end position="481"/>
    </location>
</feature>
<dbReference type="InParanoid" id="F4S8A4"/>
<sequence length="481" mass="51105">MLARALIVVASTFSLLLSLISVDAQDHVVKNHFRRKADKSTSSTSSPQRRSTLTGTLLANGNDDHGNESFLHGTLNGVPPYNPCGPSDGPIPPSAPGDAPFTQGRFAYEKKISCPHGIRNSPKGILLMVPCTTCDAAQTYTKSPFGIGLPQAGFDLCYVDLPWRSLGDIQLSAEFIAYAILYLAQRSPATGYRISLFSYSQGGYNAQWALTFFRSARQKVFNSVAMAAVFKGTTFTAVGCVPSALMGGCEKSLLQMSPNSKAIRALTCGRDRESGAFAHVPTTSIFTAQDDLVVPQSDSPSGVSFLAGASNMLIQKVCPGTVVDHFGLPVNMVAYGIAFDAFTNGRPSTPATFDRRFCGHYLNDLLAFAGGIPNYVELLMRALVNPQARVGMLLKEVTTLTTTGEPKLQQYVCDRGYAPQQDCTVGFCGPEQRQDLVTGLLGDTALGGAIAKHGNPWGPLLGTAAGPLQGGPLQGLTHLLG</sequence>
<feature type="signal peptide" evidence="2">
    <location>
        <begin position="1"/>
        <end position="24"/>
    </location>
</feature>
<dbReference type="SUPFAM" id="SSF53474">
    <property type="entry name" value="alpha/beta-Hydrolases"/>
    <property type="match status" value="1"/>
</dbReference>
<dbReference type="eggNOG" id="ENOG502QSW8">
    <property type="taxonomic scope" value="Eukaryota"/>
</dbReference>
<dbReference type="RefSeq" id="XP_007417629.1">
    <property type="nucleotide sequence ID" value="XM_007417567.1"/>
</dbReference>
<organism evidence="4">
    <name type="scientific">Melampsora larici-populina (strain 98AG31 / pathotype 3-4-7)</name>
    <name type="common">Poplar leaf rust fungus</name>
    <dbReference type="NCBI Taxonomy" id="747676"/>
    <lineage>
        <taxon>Eukaryota</taxon>
        <taxon>Fungi</taxon>
        <taxon>Dikarya</taxon>
        <taxon>Basidiomycota</taxon>
        <taxon>Pucciniomycotina</taxon>
        <taxon>Pucciniomycetes</taxon>
        <taxon>Pucciniales</taxon>
        <taxon>Melampsoraceae</taxon>
        <taxon>Melampsora</taxon>
    </lineage>
</organism>
<evidence type="ECO:0000256" key="1">
    <source>
        <dbReference type="SAM" id="MobiDB-lite"/>
    </source>
</evidence>
<dbReference type="HOGENOM" id="CLU_029537_3_0_1"/>
<reference evidence="4" key="1">
    <citation type="journal article" date="2011" name="Proc. Natl. Acad. Sci. U.S.A.">
        <title>Obligate biotrophy features unraveled by the genomic analysis of rust fungi.</title>
        <authorList>
            <person name="Duplessis S."/>
            <person name="Cuomo C.A."/>
            <person name="Lin Y.-C."/>
            <person name="Aerts A."/>
            <person name="Tisserant E."/>
            <person name="Veneault-Fourrey C."/>
            <person name="Joly D.L."/>
            <person name="Hacquard S."/>
            <person name="Amselem J."/>
            <person name="Cantarel B.L."/>
            <person name="Chiu R."/>
            <person name="Coutinho P.M."/>
            <person name="Feau N."/>
            <person name="Field M."/>
            <person name="Frey P."/>
            <person name="Gelhaye E."/>
            <person name="Goldberg J."/>
            <person name="Grabherr M.G."/>
            <person name="Kodira C.D."/>
            <person name="Kohler A."/>
            <person name="Kuees U."/>
            <person name="Lindquist E.A."/>
            <person name="Lucas S.M."/>
            <person name="Mago R."/>
            <person name="Mauceli E."/>
            <person name="Morin E."/>
            <person name="Murat C."/>
            <person name="Pangilinan J.L."/>
            <person name="Park R."/>
            <person name="Pearson M."/>
            <person name="Quesneville H."/>
            <person name="Rouhier N."/>
            <person name="Sakthikumar S."/>
            <person name="Salamov A.A."/>
            <person name="Schmutz J."/>
            <person name="Selles B."/>
            <person name="Shapiro H."/>
            <person name="Tanguay P."/>
            <person name="Tuskan G.A."/>
            <person name="Henrissat B."/>
            <person name="Van de Peer Y."/>
            <person name="Rouze P."/>
            <person name="Ellis J.G."/>
            <person name="Dodds P.N."/>
            <person name="Schein J.E."/>
            <person name="Zhong S."/>
            <person name="Hamelin R.C."/>
            <person name="Grigoriev I.V."/>
            <person name="Szabo L.J."/>
            <person name="Martin F."/>
        </authorList>
    </citation>
    <scope>NUCLEOTIDE SEQUENCE [LARGE SCALE GENOMIC DNA]</scope>
    <source>
        <strain evidence="4">98AG31 / pathotype 3-4-7</strain>
    </source>
</reference>
<dbReference type="AlphaFoldDB" id="F4S8A4"/>